<dbReference type="AlphaFoldDB" id="A0A1H2DWQ0"/>
<proteinExistence type="predicted"/>
<dbReference type="PANTHER" id="PTHR35866:SF1">
    <property type="entry name" value="YKGJ FAMILY CYSTEINE CLUSTER PROTEIN"/>
    <property type="match status" value="1"/>
</dbReference>
<evidence type="ECO:0000313" key="2">
    <source>
        <dbReference type="Proteomes" id="UP000199608"/>
    </source>
</evidence>
<dbReference type="InterPro" id="IPR005358">
    <property type="entry name" value="Puta_zinc/iron-chelating_dom"/>
</dbReference>
<accession>A0A1H2DWQ0</accession>
<sequence length="116" mass="13566">MNKKMTKLDLSRFKCLGCGACCRQEGYVRLKKNETDIIAAFLNMDVYQFIETCTILTKDRHNLSLVEKENGECMFLTPKGCRINDVKPDQCRDFPLKWKFTAFEKICAWAKKELKK</sequence>
<gene>
    <name evidence="1" type="ORF">SAMN04487931_102275</name>
</gene>
<evidence type="ECO:0000313" key="1">
    <source>
        <dbReference type="EMBL" id="SDT87262.1"/>
    </source>
</evidence>
<name>A0A1H2DWQ0_9BACT</name>
<dbReference type="Pfam" id="PF03692">
    <property type="entry name" value="CxxCxxCC"/>
    <property type="match status" value="1"/>
</dbReference>
<dbReference type="Proteomes" id="UP000199608">
    <property type="component" value="Unassembled WGS sequence"/>
</dbReference>
<evidence type="ECO:0008006" key="3">
    <source>
        <dbReference type="Google" id="ProtNLM"/>
    </source>
</evidence>
<dbReference type="EMBL" id="FNLL01000002">
    <property type="protein sequence ID" value="SDT87262.1"/>
    <property type="molecule type" value="Genomic_DNA"/>
</dbReference>
<dbReference type="PANTHER" id="PTHR35866">
    <property type="entry name" value="PUTATIVE-RELATED"/>
    <property type="match status" value="1"/>
</dbReference>
<keyword evidence="2" id="KW-1185">Reference proteome</keyword>
<protein>
    <recommendedName>
        <fullName evidence="3">Zinc-or iron-chelating domain-containing protein</fullName>
    </recommendedName>
</protein>
<organism evidence="1 2">
    <name type="scientific">Desulfobacula phenolica</name>
    <dbReference type="NCBI Taxonomy" id="90732"/>
    <lineage>
        <taxon>Bacteria</taxon>
        <taxon>Pseudomonadati</taxon>
        <taxon>Thermodesulfobacteriota</taxon>
        <taxon>Desulfobacteria</taxon>
        <taxon>Desulfobacterales</taxon>
        <taxon>Desulfobacteraceae</taxon>
        <taxon>Desulfobacula</taxon>
    </lineage>
</organism>
<reference evidence="2" key="1">
    <citation type="submission" date="2016-10" db="EMBL/GenBank/DDBJ databases">
        <authorList>
            <person name="Varghese N."/>
            <person name="Submissions S."/>
        </authorList>
    </citation>
    <scope>NUCLEOTIDE SEQUENCE [LARGE SCALE GENOMIC DNA]</scope>
    <source>
        <strain evidence="2">DSM 3384</strain>
    </source>
</reference>